<dbReference type="KEGG" id="tut:107370942"/>
<sequence>MDSTETDNQLLIVNRSKEYRISKELIRKIPYFEKMLRHDVLESQENKVVLNFDEKTFKIILDWIELDFMCIKMDHVINLCTMADYFGMNDDLIKDSFTYFHKNFTSEHIGTVLSQVTSTSKLINSCALDAFICRHFLKIVNTSFWLKCHSATVLYICQLNLMISSEYQVFEAIIKWIRCRFEFRKRYFKQLLENIRWCNMDPDHFVVFKNDLVQSEDLVKFVGEICDYEENCDCNCDRTKQNYFITIEELNTADLRIKVLDSNFIPLVNQVFKLDDSLSLGVLPDEHVSDVVFDSGRKMIRIDWKQKKCRLLGYAKYVSYCRKIDRRIKKRKMTQYQATVSDDFAYTTGNSVFEVNGKLIHLCIDEGLVDCWADEAAEDIDSASDHYEDDFIATILDKNIYIMTDNLEFRTFEIDQEEEFEIIELNKLKKPMNFQDLFLTSGQADDKVFLVDNSTRNVFCFNITTQRWSQIGLLINYNCCKTDGKKKSSKLLTFTSAFLSIDAIRPCLKRKLN</sequence>
<feature type="domain" description="BACK" evidence="3">
    <location>
        <begin position="112"/>
        <end position="208"/>
    </location>
</feature>
<reference evidence="4" key="2">
    <citation type="submission" date="2015-06" db="UniProtKB">
        <authorList>
            <consortium name="EnsemblMetazoa"/>
        </authorList>
    </citation>
    <scope>IDENTIFICATION</scope>
</reference>
<dbReference type="Gene3D" id="1.25.40.420">
    <property type="match status" value="1"/>
</dbReference>
<dbReference type="InterPro" id="IPR011333">
    <property type="entry name" value="SKP1/BTB/POZ_sf"/>
</dbReference>
<keyword evidence="1" id="KW-0880">Kelch repeat</keyword>
<dbReference type="SUPFAM" id="SSF54695">
    <property type="entry name" value="POZ domain"/>
    <property type="match status" value="1"/>
</dbReference>
<dbReference type="STRING" id="32264.T1JY79"/>
<dbReference type="AlphaFoldDB" id="T1JY79"/>
<keyword evidence="2" id="KW-0677">Repeat</keyword>
<gene>
    <name evidence="4" type="primary">107370942</name>
</gene>
<dbReference type="InterPro" id="IPR011705">
    <property type="entry name" value="BACK"/>
</dbReference>
<dbReference type="Gene3D" id="3.30.710.10">
    <property type="entry name" value="Potassium Channel Kv1.1, Chain A"/>
    <property type="match status" value="1"/>
</dbReference>
<dbReference type="Pfam" id="PF07707">
    <property type="entry name" value="BACK"/>
    <property type="match status" value="1"/>
</dbReference>
<dbReference type="SMART" id="SM00875">
    <property type="entry name" value="BACK"/>
    <property type="match status" value="1"/>
</dbReference>
<evidence type="ECO:0000256" key="1">
    <source>
        <dbReference type="ARBA" id="ARBA00022441"/>
    </source>
</evidence>
<reference evidence="5" key="1">
    <citation type="submission" date="2011-08" db="EMBL/GenBank/DDBJ databases">
        <authorList>
            <person name="Rombauts S."/>
        </authorList>
    </citation>
    <scope>NUCLEOTIDE SEQUENCE</scope>
    <source>
        <strain evidence="5">London</strain>
    </source>
</reference>
<dbReference type="Proteomes" id="UP000015104">
    <property type="component" value="Unassembled WGS sequence"/>
</dbReference>
<dbReference type="CDD" id="cd18186">
    <property type="entry name" value="BTB_POZ_ZBTB_KLHL-like"/>
    <property type="match status" value="1"/>
</dbReference>
<evidence type="ECO:0000313" key="4">
    <source>
        <dbReference type="EnsemblMetazoa" id="tetur02g14721.1"/>
    </source>
</evidence>
<evidence type="ECO:0000256" key="2">
    <source>
        <dbReference type="ARBA" id="ARBA00022737"/>
    </source>
</evidence>
<accession>T1JY79</accession>
<protein>
    <recommendedName>
        <fullName evidence="3">BACK domain-containing protein</fullName>
    </recommendedName>
</protein>
<dbReference type="PANTHER" id="PTHR24412:SF441">
    <property type="entry name" value="KELCH-LIKE PROTEIN 28"/>
    <property type="match status" value="1"/>
</dbReference>
<evidence type="ECO:0000259" key="3">
    <source>
        <dbReference type="SMART" id="SM00875"/>
    </source>
</evidence>
<evidence type="ECO:0000313" key="5">
    <source>
        <dbReference type="Proteomes" id="UP000015104"/>
    </source>
</evidence>
<dbReference type="EMBL" id="CAEY01000830">
    <property type="status" value="NOT_ANNOTATED_CDS"/>
    <property type="molecule type" value="Genomic_DNA"/>
</dbReference>
<dbReference type="HOGENOM" id="CLU_020442_0_0_1"/>
<dbReference type="PANTHER" id="PTHR24412">
    <property type="entry name" value="KELCH PROTEIN"/>
    <property type="match status" value="1"/>
</dbReference>
<organism evidence="4 5">
    <name type="scientific">Tetranychus urticae</name>
    <name type="common">Two-spotted spider mite</name>
    <dbReference type="NCBI Taxonomy" id="32264"/>
    <lineage>
        <taxon>Eukaryota</taxon>
        <taxon>Metazoa</taxon>
        <taxon>Ecdysozoa</taxon>
        <taxon>Arthropoda</taxon>
        <taxon>Chelicerata</taxon>
        <taxon>Arachnida</taxon>
        <taxon>Acari</taxon>
        <taxon>Acariformes</taxon>
        <taxon>Trombidiformes</taxon>
        <taxon>Prostigmata</taxon>
        <taxon>Eleutherengona</taxon>
        <taxon>Raphignathae</taxon>
        <taxon>Tetranychoidea</taxon>
        <taxon>Tetranychidae</taxon>
        <taxon>Tetranychus</taxon>
    </lineage>
</organism>
<proteinExistence type="predicted"/>
<dbReference type="EnsemblMetazoa" id="tetur02g14721.1">
    <property type="protein sequence ID" value="tetur02g14721.1"/>
    <property type="gene ID" value="tetur02g14721"/>
</dbReference>
<keyword evidence="5" id="KW-1185">Reference proteome</keyword>
<name>T1JY79_TETUR</name>
<dbReference type="OrthoDB" id="6350321at2759"/>